<proteinExistence type="predicted"/>
<dbReference type="RefSeq" id="WP_273737410.1">
    <property type="nucleotide sequence ID" value="NZ_JAQIVI010000073.1"/>
</dbReference>
<sequence>MLPEDDGKCKTQYWSDDDREHLINYATKRVDMALEGMIWVNRETAFCDRATVVMLDGTGAREAELFSDPKDEKRDGLRWSDVDFEERSIEVYGKSRDYETAPSPRALMMSSSAGADSLIHQSTSGLFSRPATISRIDR</sequence>
<dbReference type="InterPro" id="IPR011010">
    <property type="entry name" value="DNA_brk_join_enz"/>
</dbReference>
<evidence type="ECO:0000256" key="1">
    <source>
        <dbReference type="ARBA" id="ARBA00023172"/>
    </source>
</evidence>
<dbReference type="SUPFAM" id="SSF56349">
    <property type="entry name" value="DNA breaking-rejoining enzymes"/>
    <property type="match status" value="1"/>
</dbReference>
<dbReference type="GO" id="GO:0006310">
    <property type="term" value="P:DNA recombination"/>
    <property type="evidence" value="ECO:0007669"/>
    <property type="project" value="UniProtKB-KW"/>
</dbReference>
<dbReference type="Gene3D" id="1.10.443.10">
    <property type="entry name" value="Intergrase catalytic core"/>
    <property type="match status" value="1"/>
</dbReference>
<dbReference type="Proteomes" id="UP001596383">
    <property type="component" value="Unassembled WGS sequence"/>
</dbReference>
<reference evidence="2 3" key="1">
    <citation type="journal article" date="2019" name="Int. J. Syst. Evol. Microbiol.">
        <title>The Global Catalogue of Microorganisms (GCM) 10K type strain sequencing project: providing services to taxonomists for standard genome sequencing and annotation.</title>
        <authorList>
            <consortium name="The Broad Institute Genomics Platform"/>
            <consortium name="The Broad Institute Genome Sequencing Center for Infectious Disease"/>
            <person name="Wu L."/>
            <person name="Ma J."/>
        </authorList>
    </citation>
    <scope>NUCLEOTIDE SEQUENCE [LARGE SCALE GENOMIC DNA]</scope>
    <source>
        <strain evidence="2 3">LMG 29247</strain>
    </source>
</reference>
<comment type="caution">
    <text evidence="2">The sequence shown here is derived from an EMBL/GenBank/DDBJ whole genome shotgun (WGS) entry which is preliminary data.</text>
</comment>
<dbReference type="EMBL" id="JBHSWV010000073">
    <property type="protein sequence ID" value="MFC6764337.1"/>
    <property type="molecule type" value="Genomic_DNA"/>
</dbReference>
<evidence type="ECO:0000313" key="3">
    <source>
        <dbReference type="Proteomes" id="UP001596383"/>
    </source>
</evidence>
<protein>
    <submittedName>
        <fullName evidence="2">Uncharacterized protein</fullName>
    </submittedName>
</protein>
<accession>A0ABD5SL50</accession>
<dbReference type="InterPro" id="IPR013762">
    <property type="entry name" value="Integrase-like_cat_sf"/>
</dbReference>
<name>A0ABD5SL50_9EURY</name>
<keyword evidence="1" id="KW-0233">DNA recombination</keyword>
<dbReference type="AlphaFoldDB" id="A0ABD5SL50"/>
<evidence type="ECO:0000313" key="2">
    <source>
        <dbReference type="EMBL" id="MFC6764337.1"/>
    </source>
</evidence>
<keyword evidence="3" id="KW-1185">Reference proteome</keyword>
<gene>
    <name evidence="2" type="ORF">ACFQE6_04545</name>
</gene>
<organism evidence="2 3">
    <name type="scientific">Natrinema soli</name>
    <dbReference type="NCBI Taxonomy" id="1930624"/>
    <lineage>
        <taxon>Archaea</taxon>
        <taxon>Methanobacteriati</taxon>
        <taxon>Methanobacteriota</taxon>
        <taxon>Stenosarchaea group</taxon>
        <taxon>Halobacteria</taxon>
        <taxon>Halobacteriales</taxon>
        <taxon>Natrialbaceae</taxon>
        <taxon>Natrinema</taxon>
    </lineage>
</organism>